<dbReference type="InterPro" id="IPR013783">
    <property type="entry name" value="Ig-like_fold"/>
</dbReference>
<evidence type="ECO:0000313" key="10">
    <source>
        <dbReference type="EMBL" id="CAH0392383.1"/>
    </source>
</evidence>
<feature type="disulfide bond" evidence="4">
    <location>
        <begin position="162"/>
        <end position="179"/>
    </location>
</feature>
<keyword evidence="1 6" id="KW-0732">Signal</keyword>
<accession>A0A9P0ADY1</accession>
<feature type="transmembrane region" description="Helical" evidence="5">
    <location>
        <begin position="1328"/>
        <end position="1347"/>
    </location>
</feature>
<dbReference type="SMART" id="SM00408">
    <property type="entry name" value="IGc2"/>
    <property type="match status" value="2"/>
</dbReference>
<keyword evidence="2 4" id="KW-1015">Disulfide bond</keyword>
<feature type="domain" description="Ig-like" evidence="9">
    <location>
        <begin position="380"/>
        <end position="479"/>
    </location>
</feature>
<dbReference type="PROSITE" id="PS50835">
    <property type="entry name" value="IG_LIKE"/>
    <property type="match status" value="3"/>
</dbReference>
<dbReference type="GO" id="GO:0007156">
    <property type="term" value="P:homophilic cell adhesion via plasma membrane adhesion molecules"/>
    <property type="evidence" value="ECO:0007669"/>
    <property type="project" value="TreeGrafter"/>
</dbReference>
<feature type="transmembrane region" description="Helical" evidence="5">
    <location>
        <begin position="1484"/>
        <end position="1506"/>
    </location>
</feature>
<dbReference type="InterPro" id="IPR035914">
    <property type="entry name" value="Sperma_CUB_dom_sf"/>
</dbReference>
<dbReference type="InterPro" id="IPR050958">
    <property type="entry name" value="Cell_Adh-Cytoskel_Orgn"/>
</dbReference>
<reference evidence="10" key="1">
    <citation type="submission" date="2021-12" db="EMBL/GenBank/DDBJ databases">
        <authorList>
            <person name="King R."/>
        </authorList>
    </citation>
    <scope>NUCLEOTIDE SEQUENCE</scope>
</reference>
<dbReference type="Pfam" id="PF13927">
    <property type="entry name" value="Ig_3"/>
    <property type="match status" value="1"/>
</dbReference>
<organism evidence="10 11">
    <name type="scientific">Bemisia tabaci</name>
    <name type="common">Sweetpotato whitefly</name>
    <name type="synonym">Aleurodes tabaci</name>
    <dbReference type="NCBI Taxonomy" id="7038"/>
    <lineage>
        <taxon>Eukaryota</taxon>
        <taxon>Metazoa</taxon>
        <taxon>Ecdysozoa</taxon>
        <taxon>Arthropoda</taxon>
        <taxon>Hexapoda</taxon>
        <taxon>Insecta</taxon>
        <taxon>Pterygota</taxon>
        <taxon>Neoptera</taxon>
        <taxon>Paraneoptera</taxon>
        <taxon>Hemiptera</taxon>
        <taxon>Sternorrhyncha</taxon>
        <taxon>Aleyrodoidea</taxon>
        <taxon>Aleyrodidae</taxon>
        <taxon>Aleyrodinae</taxon>
        <taxon>Bemisia</taxon>
    </lineage>
</organism>
<dbReference type="SUPFAM" id="SSF49854">
    <property type="entry name" value="Spermadhesin, CUB domain"/>
    <property type="match status" value="1"/>
</dbReference>
<evidence type="ECO:0000256" key="2">
    <source>
        <dbReference type="ARBA" id="ARBA00023157"/>
    </source>
</evidence>
<evidence type="ECO:0000259" key="9">
    <source>
        <dbReference type="PROSITE" id="PS50835"/>
    </source>
</evidence>
<dbReference type="InterPro" id="IPR007110">
    <property type="entry name" value="Ig-like_dom"/>
</dbReference>
<dbReference type="InterPro" id="IPR003598">
    <property type="entry name" value="Ig_sub2"/>
</dbReference>
<feature type="signal peptide" evidence="6">
    <location>
        <begin position="1"/>
        <end position="16"/>
    </location>
</feature>
<feature type="transmembrane region" description="Helical" evidence="5">
    <location>
        <begin position="1388"/>
        <end position="1408"/>
    </location>
</feature>
<dbReference type="PROSITE" id="PS00022">
    <property type="entry name" value="EGF_1"/>
    <property type="match status" value="1"/>
</dbReference>
<dbReference type="SUPFAM" id="SSF48726">
    <property type="entry name" value="Immunoglobulin"/>
    <property type="match status" value="3"/>
</dbReference>
<feature type="transmembrane region" description="Helical" evidence="5">
    <location>
        <begin position="1353"/>
        <end position="1376"/>
    </location>
</feature>
<evidence type="ECO:0000256" key="6">
    <source>
        <dbReference type="SAM" id="SignalP"/>
    </source>
</evidence>
<dbReference type="CDD" id="cd00096">
    <property type="entry name" value="Ig"/>
    <property type="match status" value="1"/>
</dbReference>
<dbReference type="SMART" id="SM00409">
    <property type="entry name" value="IG"/>
    <property type="match status" value="3"/>
</dbReference>
<keyword evidence="11" id="KW-1185">Reference proteome</keyword>
<dbReference type="PANTHER" id="PTHR45080">
    <property type="entry name" value="CONTACTIN 5"/>
    <property type="match status" value="1"/>
</dbReference>
<feature type="domain" description="CUB" evidence="7">
    <location>
        <begin position="19"/>
        <end position="150"/>
    </location>
</feature>
<keyword evidence="3" id="KW-0393">Immunoglobulin domain</keyword>
<feature type="domain" description="Ig-like" evidence="9">
    <location>
        <begin position="725"/>
        <end position="838"/>
    </location>
</feature>
<evidence type="ECO:0000256" key="1">
    <source>
        <dbReference type="ARBA" id="ARBA00022729"/>
    </source>
</evidence>
<keyword evidence="5" id="KW-1133">Transmembrane helix</keyword>
<feature type="chain" id="PRO_5040250529" evidence="6">
    <location>
        <begin position="17"/>
        <end position="1578"/>
    </location>
</feature>
<feature type="transmembrane region" description="Helical" evidence="5">
    <location>
        <begin position="1459"/>
        <end position="1478"/>
    </location>
</feature>
<sequence>MLLGVILWALGPSAVGCACAGGVVNLTEPRGVIASPNFPGPFPTPIHCRWRIDTSRWGSSNVTVYLTQLFLRSGLKFTDYDDDDDKDEDERDSCSTREVTMYDLLHSHNYTSSSRYLEIELKLERLEGNHLRVEDALLDVYGFNITYELGATPKDTCNVVNCSFLGHCLASADFETYKCSCFDEYYGHDCSFGPLCNDTENPCKNGATCRSVGASRVLCDKSTSSEIQAEYEDLDDDAPCSGKCTANPQQMSACEYCENNPNCLMQCNYGHRQSVCDYPSHYSLIITAKARSYNADTSKCLGIISPISLETLILTSLRTRNVTADAIEIECSNLFAVVVHLMIPKESREEIDSIKNTPTLLFAADNAVINSTSLSLSEEPLLSLLNISITAGQQIRSPGDDFNITCVAQGSRFLTFSWFKNNNRIEDEFNYRISTPTYLSAGYYASVLRIFNATLETRGLYTCQASDFNSYLQQCKCLEVFVLAEWTGHVELKKEVVEKHSNLTLSCSSDPYLFYFWKKNNAVFNMSHSEFWEDVSPIGSVLKAIRIEESVNFTCLMAGPTGIDAIEYQEIVDNTRCADDDCEKICFRDKILSCEAKDNCALLTDCEEPARINLGCVTENFTNKMQWFNAVINMTNLLVARDNETSLDQFLASFNLTVHKYLSVNGSFIEGLDTTPCNRTHFKVQFLIKEEDWNFSREVVTECMKVVKNSRELRGSAWITFFKMDELVLKDLRSDRSRVFENDDFQLSCLAFGNGANVSFEWYKDGVRIDPYFSNSTRRMWYRVSSHSNWKSSNNVSILHTEHIAILGVLSASKLNQGWYTCRVSNGRNQFCKSVKISIVSPPQVTIEPLSVTTRKEGNIDIRCVSKSACEVGQSRYEWTENGVSLNTVGSNNSKRFSIQNMIGGGSHLKLLNIQQSAEYSCQLICTNLRSAIETSQVCVIPNEEEFVCHDNGWPSTAVGCSVRKKCPVGYVGKYIIRECSETSFKPFNGSLCVRSEIARANQTLNQLVMGYQNGNIEDLLISYNNFLSKNLTFLSGENVDLFFGFMDDSCNLVESIFSSHSHSLEVDLTTVMKMSFGIFSHLLRHFSSIDSTQVLLSVSNTMHPWIFMYEKYLVRKDGHFNFSSPNFYAVSRAIDHVGRKPDFLTEIRSSDGSLGSPLVGVNFQKFQFNDSSFQEPSVSVILFRNSSLSLTTRILQDFQKEGVILPEAESIIVSVASNEAVLTVSDKVNLTMDWKLLMADRWDVKCALIQRGEFPLNFSVCVTNHVARNIHRCSCSKLGTFSLVRTFKPQEPSCTLTRAIQLGSILATLLTGFIIAINLMKKLSLQLFLKLFCSLVLLWYLLQVFFSSNTSMLGLSCLQILIISLIASQSLVIYLKTNELLNIYKYPIVLAAVGFPALLMLSVGYAVRLANNSNSGAKITVLWLLLIFNFLQFALFFCLRHQLKSQYSGKKSTVRKELYSCTVLMLLMGAVELFQIWSSSSSTSSIVDSLCICCCLLLSLAFLWFHRSTVTMNDCKKCLCSFLGSSCFKCKFGTPETGNEKQVTSRNEVEEQVPLTALAQKRELRDEPETIQNLRNH</sequence>
<dbReference type="InterPro" id="IPR000859">
    <property type="entry name" value="CUB_dom"/>
</dbReference>
<dbReference type="GO" id="GO:0005886">
    <property type="term" value="C:plasma membrane"/>
    <property type="evidence" value="ECO:0007669"/>
    <property type="project" value="TreeGrafter"/>
</dbReference>
<proteinExistence type="predicted"/>
<dbReference type="Proteomes" id="UP001152759">
    <property type="component" value="Chromosome 6"/>
</dbReference>
<feature type="disulfide bond" evidence="4">
    <location>
        <begin position="181"/>
        <end position="190"/>
    </location>
</feature>
<feature type="domain" description="Ig-like" evidence="9">
    <location>
        <begin position="843"/>
        <end position="924"/>
    </location>
</feature>
<feature type="transmembrane region" description="Helical" evidence="5">
    <location>
        <begin position="1420"/>
        <end position="1439"/>
    </location>
</feature>
<dbReference type="PROSITE" id="PS50026">
    <property type="entry name" value="EGF_3"/>
    <property type="match status" value="1"/>
</dbReference>
<dbReference type="InterPro" id="IPR000742">
    <property type="entry name" value="EGF"/>
</dbReference>
<evidence type="ECO:0000259" key="7">
    <source>
        <dbReference type="PROSITE" id="PS01180"/>
    </source>
</evidence>
<dbReference type="InterPro" id="IPR036179">
    <property type="entry name" value="Ig-like_dom_sf"/>
</dbReference>
<dbReference type="Gene3D" id="2.60.120.290">
    <property type="entry name" value="Spermadhesin, CUB domain"/>
    <property type="match status" value="1"/>
</dbReference>
<gene>
    <name evidence="10" type="ORF">BEMITA_LOCUS10909</name>
</gene>
<dbReference type="PROSITE" id="PS01180">
    <property type="entry name" value="CUB"/>
    <property type="match status" value="1"/>
</dbReference>
<name>A0A9P0ADY1_BEMTA</name>
<feature type="domain" description="EGF-like" evidence="8">
    <location>
        <begin position="153"/>
        <end position="191"/>
    </location>
</feature>
<dbReference type="InterPro" id="IPR003599">
    <property type="entry name" value="Ig_sub"/>
</dbReference>
<dbReference type="Pfam" id="PF13895">
    <property type="entry name" value="Ig_2"/>
    <property type="match status" value="1"/>
</dbReference>
<evidence type="ECO:0000259" key="8">
    <source>
        <dbReference type="PROSITE" id="PS50026"/>
    </source>
</evidence>
<feature type="transmembrane region" description="Helical" evidence="5">
    <location>
        <begin position="1300"/>
        <end position="1321"/>
    </location>
</feature>
<evidence type="ECO:0000256" key="4">
    <source>
        <dbReference type="PROSITE-ProRule" id="PRU00076"/>
    </source>
</evidence>
<keyword evidence="5" id="KW-0472">Membrane</keyword>
<evidence type="ECO:0000256" key="3">
    <source>
        <dbReference type="ARBA" id="ARBA00023319"/>
    </source>
</evidence>
<dbReference type="EMBL" id="OU963867">
    <property type="protein sequence ID" value="CAH0392383.1"/>
    <property type="molecule type" value="Genomic_DNA"/>
</dbReference>
<comment type="caution">
    <text evidence="4">Lacks conserved residue(s) required for the propagation of feature annotation.</text>
</comment>
<evidence type="ECO:0000313" key="11">
    <source>
        <dbReference type="Proteomes" id="UP001152759"/>
    </source>
</evidence>
<dbReference type="PANTHER" id="PTHR45080:SF8">
    <property type="entry name" value="IG-LIKE DOMAIN-CONTAINING PROTEIN"/>
    <property type="match status" value="1"/>
</dbReference>
<evidence type="ECO:0000256" key="5">
    <source>
        <dbReference type="SAM" id="Phobius"/>
    </source>
</evidence>
<keyword evidence="4" id="KW-0245">EGF-like domain</keyword>
<protein>
    <submittedName>
        <fullName evidence="10">Uncharacterized protein</fullName>
    </submittedName>
</protein>
<keyword evidence="5" id="KW-0812">Transmembrane</keyword>
<dbReference type="Gene3D" id="2.60.40.10">
    <property type="entry name" value="Immunoglobulins"/>
    <property type="match status" value="2"/>
</dbReference>